<dbReference type="EMBL" id="JACHJV010000001">
    <property type="protein sequence ID" value="MBB4924717.1"/>
    <property type="molecule type" value="Genomic_DNA"/>
</dbReference>
<feature type="transmembrane region" description="Helical" evidence="10">
    <location>
        <begin position="145"/>
        <end position="169"/>
    </location>
</feature>
<evidence type="ECO:0000256" key="3">
    <source>
        <dbReference type="ARBA" id="ARBA00022553"/>
    </source>
</evidence>
<dbReference type="Proteomes" id="UP000540506">
    <property type="component" value="Unassembled WGS sequence"/>
</dbReference>
<feature type="domain" description="Signal transduction histidine kinase subgroup 3 dimerisation and phosphoacceptor" evidence="12">
    <location>
        <begin position="286"/>
        <end position="351"/>
    </location>
</feature>
<organism evidence="14 15">
    <name type="scientific">Kitasatospora kifunensis</name>
    <name type="common">Streptomyces kifunensis</name>
    <dbReference type="NCBI Taxonomy" id="58351"/>
    <lineage>
        <taxon>Bacteria</taxon>
        <taxon>Bacillati</taxon>
        <taxon>Actinomycetota</taxon>
        <taxon>Actinomycetes</taxon>
        <taxon>Kitasatosporales</taxon>
        <taxon>Streptomycetaceae</taxon>
        <taxon>Kitasatospora</taxon>
    </lineage>
</organism>
<dbReference type="GO" id="GO:0000155">
    <property type="term" value="F:phosphorelay sensor kinase activity"/>
    <property type="evidence" value="ECO:0007669"/>
    <property type="project" value="InterPro"/>
</dbReference>
<proteinExistence type="predicted"/>
<accession>A0A7W7VVT1</accession>
<keyword evidence="7" id="KW-0067">ATP-binding</keyword>
<keyword evidence="10" id="KW-0472">Membrane</keyword>
<feature type="domain" description="Histidine kinase/HSP90-like ATPase" evidence="11">
    <location>
        <begin position="388"/>
        <end position="471"/>
    </location>
</feature>
<dbReference type="PANTHER" id="PTHR24421:SF10">
    <property type="entry name" value="NITRATE_NITRITE SENSOR PROTEIN NARQ"/>
    <property type="match status" value="1"/>
</dbReference>
<dbReference type="Pfam" id="PF02518">
    <property type="entry name" value="HATPase_c"/>
    <property type="match status" value="1"/>
</dbReference>
<evidence type="ECO:0000256" key="8">
    <source>
        <dbReference type="ARBA" id="ARBA00023012"/>
    </source>
</evidence>
<dbReference type="InterPro" id="IPR003594">
    <property type="entry name" value="HATPase_dom"/>
</dbReference>
<comment type="catalytic activity">
    <reaction evidence="1">
        <text>ATP + protein L-histidine = ADP + protein N-phospho-L-histidine.</text>
        <dbReference type="EC" id="2.7.13.3"/>
    </reaction>
</comment>
<keyword evidence="8" id="KW-0902">Two-component regulatory system</keyword>
<dbReference type="InterPro" id="IPR036890">
    <property type="entry name" value="HATPase_C_sf"/>
</dbReference>
<keyword evidence="4" id="KW-0808">Transferase</keyword>
<dbReference type="InterPro" id="IPR050482">
    <property type="entry name" value="Sensor_HK_TwoCompSys"/>
</dbReference>
<dbReference type="Gene3D" id="3.30.565.10">
    <property type="entry name" value="Histidine kinase-like ATPase, C-terminal domain"/>
    <property type="match status" value="1"/>
</dbReference>
<feature type="region of interest" description="Disordered" evidence="9">
    <location>
        <begin position="180"/>
        <end position="203"/>
    </location>
</feature>
<dbReference type="GO" id="GO:0046983">
    <property type="term" value="F:protein dimerization activity"/>
    <property type="evidence" value="ECO:0007669"/>
    <property type="project" value="InterPro"/>
</dbReference>
<reference evidence="14 15" key="1">
    <citation type="submission" date="2020-08" db="EMBL/GenBank/DDBJ databases">
        <title>Sequencing the genomes of 1000 actinobacteria strains.</title>
        <authorList>
            <person name="Klenk H.-P."/>
        </authorList>
    </citation>
    <scope>NUCLEOTIDE SEQUENCE [LARGE SCALE GENOMIC DNA]</scope>
    <source>
        <strain evidence="14 15">DSM 41654</strain>
    </source>
</reference>
<gene>
    <name evidence="14" type="ORF">FHR34_003710</name>
</gene>
<dbReference type="PANTHER" id="PTHR24421">
    <property type="entry name" value="NITRATE/NITRITE SENSOR PROTEIN NARX-RELATED"/>
    <property type="match status" value="1"/>
</dbReference>
<dbReference type="Pfam" id="PF07730">
    <property type="entry name" value="HisKA_3"/>
    <property type="match status" value="1"/>
</dbReference>
<evidence type="ECO:0000256" key="5">
    <source>
        <dbReference type="ARBA" id="ARBA00022741"/>
    </source>
</evidence>
<dbReference type="Gene3D" id="1.20.5.1930">
    <property type="match status" value="1"/>
</dbReference>
<keyword evidence="10" id="KW-1133">Transmembrane helix</keyword>
<evidence type="ECO:0000256" key="4">
    <source>
        <dbReference type="ARBA" id="ARBA00022679"/>
    </source>
</evidence>
<dbReference type="SUPFAM" id="SSF55874">
    <property type="entry name" value="ATPase domain of HSP90 chaperone/DNA topoisomerase II/histidine kinase"/>
    <property type="match status" value="1"/>
</dbReference>
<dbReference type="EC" id="2.7.13.3" evidence="2"/>
<evidence type="ECO:0000259" key="12">
    <source>
        <dbReference type="Pfam" id="PF07730"/>
    </source>
</evidence>
<dbReference type="InterPro" id="IPR011712">
    <property type="entry name" value="Sig_transdc_His_kin_sub3_dim/P"/>
</dbReference>
<dbReference type="CDD" id="cd16917">
    <property type="entry name" value="HATPase_UhpB-NarQ-NarX-like"/>
    <property type="match status" value="1"/>
</dbReference>
<keyword evidence="3" id="KW-0597">Phosphoprotein</keyword>
<feature type="domain" description="Putative sensor" evidence="13">
    <location>
        <begin position="72"/>
        <end position="255"/>
    </location>
</feature>
<evidence type="ECO:0000256" key="10">
    <source>
        <dbReference type="SAM" id="Phobius"/>
    </source>
</evidence>
<evidence type="ECO:0000313" key="15">
    <source>
        <dbReference type="Proteomes" id="UP000540506"/>
    </source>
</evidence>
<dbReference type="AlphaFoldDB" id="A0A7W7VVT1"/>
<evidence type="ECO:0000313" key="14">
    <source>
        <dbReference type="EMBL" id="MBB4924717.1"/>
    </source>
</evidence>
<evidence type="ECO:0000256" key="2">
    <source>
        <dbReference type="ARBA" id="ARBA00012438"/>
    </source>
</evidence>
<feature type="transmembrane region" description="Helical" evidence="10">
    <location>
        <begin position="71"/>
        <end position="91"/>
    </location>
</feature>
<keyword evidence="5" id="KW-0547">Nucleotide-binding</keyword>
<name>A0A7W7VVT1_KITKI</name>
<keyword evidence="15" id="KW-1185">Reference proteome</keyword>
<dbReference type="Pfam" id="PF13796">
    <property type="entry name" value="Sensor"/>
    <property type="match status" value="1"/>
</dbReference>
<evidence type="ECO:0000256" key="7">
    <source>
        <dbReference type="ARBA" id="ARBA00022840"/>
    </source>
</evidence>
<evidence type="ECO:0000256" key="1">
    <source>
        <dbReference type="ARBA" id="ARBA00000085"/>
    </source>
</evidence>
<keyword evidence="6 14" id="KW-0418">Kinase</keyword>
<dbReference type="GO" id="GO:0016020">
    <property type="term" value="C:membrane"/>
    <property type="evidence" value="ECO:0007669"/>
    <property type="project" value="InterPro"/>
</dbReference>
<dbReference type="RefSeq" id="WP_312897303.1">
    <property type="nucleotide sequence ID" value="NZ_JACHJV010000001.1"/>
</dbReference>
<evidence type="ECO:0000256" key="9">
    <source>
        <dbReference type="SAM" id="MobiDB-lite"/>
    </source>
</evidence>
<keyword evidence="10" id="KW-0812">Transmembrane</keyword>
<feature type="compositionally biased region" description="Pro residues" evidence="9">
    <location>
        <begin position="183"/>
        <end position="197"/>
    </location>
</feature>
<dbReference type="InterPro" id="IPR025828">
    <property type="entry name" value="Put_sensor_dom"/>
</dbReference>
<sequence>MSITRTAPELRARRPRPFGWIGAGASALGRGSALCAVASAGAVPVLAMACVLRMLLSDGTRNITTHGPYHTWVLLGLALLSLSAVRLRWAVRHSRRLVGRWCGVAIAEPYRPAPTGDQVGRWQRISWLLNDPATWRDLLWTGLNVVGGFLLLLLPVGALAVYGLSYLLIGGRIGHPDASVPSAPLPTPPTPPTPAAPSLPTGSGRPLAGPVHSLLHAGVAVFSLALLLCLLLTAAALWAAPRLLTVYGRLAEQLLGPNREARLAQRVDHLAATRSDTIDSGAAEMRRIERDLHDGAQARLVAMGMTLNTAEQLFESNPQAARALVTEAKASSAKALAELRDLVRGIHPPVLADRGLLDAVRALALDLPLPAQVAGTLPARPPAPVESAAYFAVNELLANVSKHAGACRVWIEITHNGEALRIGVTDDGRGGADPSRGTGLRGLERRLAAFDGVLAVSSPPGGPTIASLEIPCALSSPKTSSC</sequence>
<dbReference type="GO" id="GO:0005524">
    <property type="term" value="F:ATP binding"/>
    <property type="evidence" value="ECO:0007669"/>
    <property type="project" value="UniProtKB-KW"/>
</dbReference>
<protein>
    <recommendedName>
        <fullName evidence="2">histidine kinase</fullName>
        <ecNumber evidence="2">2.7.13.3</ecNumber>
    </recommendedName>
</protein>
<comment type="caution">
    <text evidence="14">The sequence shown here is derived from an EMBL/GenBank/DDBJ whole genome shotgun (WGS) entry which is preliminary data.</text>
</comment>
<evidence type="ECO:0000259" key="11">
    <source>
        <dbReference type="Pfam" id="PF02518"/>
    </source>
</evidence>
<evidence type="ECO:0000259" key="13">
    <source>
        <dbReference type="Pfam" id="PF13796"/>
    </source>
</evidence>
<feature type="transmembrane region" description="Helical" evidence="10">
    <location>
        <begin position="214"/>
        <end position="240"/>
    </location>
</feature>
<evidence type="ECO:0000256" key="6">
    <source>
        <dbReference type="ARBA" id="ARBA00022777"/>
    </source>
</evidence>